<evidence type="ECO:0000256" key="7">
    <source>
        <dbReference type="RuleBase" id="RU364112"/>
    </source>
</evidence>
<dbReference type="GO" id="GO:0017004">
    <property type="term" value="P:cytochrome complex assembly"/>
    <property type="evidence" value="ECO:0007669"/>
    <property type="project" value="UniProtKB-KW"/>
</dbReference>
<dbReference type="PANTHER" id="PTHR47870">
    <property type="entry name" value="CYTOCHROME C-TYPE BIOGENESIS PROTEIN CCMH"/>
    <property type="match status" value="1"/>
</dbReference>
<dbReference type="STRING" id="313367.JSE7799_00586"/>
<keyword evidence="2 7" id="KW-0349">Heme</keyword>
<evidence type="ECO:0000256" key="5">
    <source>
        <dbReference type="ARBA" id="ARBA00022748"/>
    </source>
</evidence>
<dbReference type="InterPro" id="IPR005616">
    <property type="entry name" value="CcmH/CycL/Ccl2/NrfF_N"/>
</dbReference>
<evidence type="ECO:0000259" key="9">
    <source>
        <dbReference type="Pfam" id="PF03918"/>
    </source>
</evidence>
<keyword evidence="7" id="KW-1133">Transmembrane helix</keyword>
<dbReference type="RefSeq" id="WP_055662264.1">
    <property type="nucleotide sequence ID" value="NZ_CYPR01000035.1"/>
</dbReference>
<keyword evidence="7" id="KW-0472">Membrane</keyword>
<dbReference type="Gene3D" id="1.10.8.640">
    <property type="entry name" value="Cytochrome C biogenesis protein"/>
    <property type="match status" value="1"/>
</dbReference>
<dbReference type="InterPro" id="IPR038297">
    <property type="entry name" value="CcmH/CycL/NrfF/Ccl2_sf"/>
</dbReference>
<comment type="function">
    <text evidence="7">Possible subunit of a heme lyase.</text>
</comment>
<dbReference type="CDD" id="cd16378">
    <property type="entry name" value="CcmH_N"/>
    <property type="match status" value="1"/>
</dbReference>
<comment type="similarity">
    <text evidence="1 7">Belongs to the CcmH/CycL/Ccl2/NrfF family.</text>
</comment>
<organism evidence="10 11">
    <name type="scientific">Jannaschia seosinensis</name>
    <dbReference type="NCBI Taxonomy" id="313367"/>
    <lineage>
        <taxon>Bacteria</taxon>
        <taxon>Pseudomonadati</taxon>
        <taxon>Pseudomonadota</taxon>
        <taxon>Alphaproteobacteria</taxon>
        <taxon>Rhodobacterales</taxon>
        <taxon>Roseobacteraceae</taxon>
        <taxon>Jannaschia</taxon>
    </lineage>
</organism>
<reference evidence="10 11" key="1">
    <citation type="submission" date="2015-09" db="EMBL/GenBank/DDBJ databases">
        <authorList>
            <person name="Jackson K.R."/>
            <person name="Lunt B.L."/>
            <person name="Fisher J.N.B."/>
            <person name="Gardner A.V."/>
            <person name="Bailey M.E."/>
            <person name="Deus L.M."/>
            <person name="Earl A.S."/>
            <person name="Gibby P.D."/>
            <person name="Hartmann K.A."/>
            <person name="Liu J.E."/>
            <person name="Manci A.M."/>
            <person name="Nielsen D.A."/>
            <person name="Solomon M.B."/>
            <person name="Breakwell D.P."/>
            <person name="Burnett S.H."/>
            <person name="Grose J.H."/>
        </authorList>
    </citation>
    <scope>NUCLEOTIDE SEQUENCE [LARGE SCALE GENOMIC DNA]</scope>
    <source>
        <strain evidence="10 11">CECT 7799</strain>
    </source>
</reference>
<evidence type="ECO:0000256" key="6">
    <source>
        <dbReference type="ARBA" id="ARBA00023004"/>
    </source>
</evidence>
<evidence type="ECO:0000256" key="3">
    <source>
        <dbReference type="ARBA" id="ARBA00022723"/>
    </source>
</evidence>
<accession>A0A0M7B977</accession>
<dbReference type="EMBL" id="CYPR01000035">
    <property type="protein sequence ID" value="CUH22061.1"/>
    <property type="molecule type" value="Genomic_DNA"/>
</dbReference>
<feature type="transmembrane region" description="Helical" evidence="7">
    <location>
        <begin position="102"/>
        <end position="123"/>
    </location>
</feature>
<name>A0A0M7B977_9RHOB</name>
<dbReference type="InterPro" id="IPR051263">
    <property type="entry name" value="C-type_cytochrome_biogenesis"/>
</dbReference>
<evidence type="ECO:0000256" key="1">
    <source>
        <dbReference type="ARBA" id="ARBA00010342"/>
    </source>
</evidence>
<evidence type="ECO:0000256" key="4">
    <source>
        <dbReference type="ARBA" id="ARBA00022729"/>
    </source>
</evidence>
<evidence type="ECO:0000313" key="11">
    <source>
        <dbReference type="Proteomes" id="UP000049455"/>
    </source>
</evidence>
<keyword evidence="4 7" id="KW-0732">Signal</keyword>
<feature type="domain" description="CcmH/CycL/Ccl2/NrfF N-terminal" evidence="9">
    <location>
        <begin position="7"/>
        <end position="145"/>
    </location>
</feature>
<proteinExistence type="inferred from homology"/>
<feature type="chain" id="PRO_5011019790" description="Cytochrome c-type biogenesis protein" evidence="7">
    <location>
        <begin position="19"/>
        <end position="153"/>
    </location>
</feature>
<dbReference type="GO" id="GO:0046872">
    <property type="term" value="F:metal ion binding"/>
    <property type="evidence" value="ECO:0007669"/>
    <property type="project" value="UniProtKB-KW"/>
</dbReference>
<evidence type="ECO:0000256" key="2">
    <source>
        <dbReference type="ARBA" id="ARBA00022617"/>
    </source>
</evidence>
<keyword evidence="3 7" id="KW-0479">Metal-binding</keyword>
<dbReference type="PANTHER" id="PTHR47870:SF1">
    <property type="entry name" value="CYTOCHROME C-TYPE BIOGENESIS PROTEIN CCMH"/>
    <property type="match status" value="1"/>
</dbReference>
<keyword evidence="11" id="KW-1185">Reference proteome</keyword>
<feature type="signal peptide" evidence="7">
    <location>
        <begin position="1"/>
        <end position="18"/>
    </location>
</feature>
<dbReference type="AlphaFoldDB" id="A0A0M7B977"/>
<protein>
    <recommendedName>
        <fullName evidence="7">Cytochrome c-type biogenesis protein</fullName>
    </recommendedName>
</protein>
<gene>
    <name evidence="10" type="primary">ccmH</name>
    <name evidence="10" type="ORF">JSE7799_00586</name>
</gene>
<dbReference type="OrthoDB" id="9804975at2"/>
<feature type="compositionally biased region" description="Acidic residues" evidence="8">
    <location>
        <begin position="134"/>
        <end position="153"/>
    </location>
</feature>
<feature type="region of interest" description="Disordered" evidence="8">
    <location>
        <begin position="127"/>
        <end position="153"/>
    </location>
</feature>
<dbReference type="Pfam" id="PF03918">
    <property type="entry name" value="CcmH"/>
    <property type="match status" value="1"/>
</dbReference>
<evidence type="ECO:0000313" key="10">
    <source>
        <dbReference type="EMBL" id="CUH22061.1"/>
    </source>
</evidence>
<evidence type="ECO:0000256" key="8">
    <source>
        <dbReference type="SAM" id="MobiDB-lite"/>
    </source>
</evidence>
<keyword evidence="5" id="KW-0201">Cytochrome c-type biogenesis</keyword>
<sequence>MRALVFALAVLFATPALAVLPDEVLEDPVLEARARALSAELRCPVCRNESIDASNADLSRELRLLVRERLVAGDTDAEVMSYLVDRYGEYILLDPSRGGTNLLLWGAPLGLLLIGGAVAGVAVTRRQSAPEALSPEEEAQLTDLMEEEEDKRS</sequence>
<dbReference type="GO" id="GO:0005886">
    <property type="term" value="C:plasma membrane"/>
    <property type="evidence" value="ECO:0007669"/>
    <property type="project" value="TreeGrafter"/>
</dbReference>
<keyword evidence="6 7" id="KW-0408">Iron</keyword>
<keyword evidence="7" id="KW-0812">Transmembrane</keyword>
<dbReference type="Proteomes" id="UP000049455">
    <property type="component" value="Unassembled WGS sequence"/>
</dbReference>